<dbReference type="SUPFAM" id="SSF103473">
    <property type="entry name" value="MFS general substrate transporter"/>
    <property type="match status" value="1"/>
</dbReference>
<keyword evidence="3 5" id="KW-1133">Transmembrane helix</keyword>
<feature type="domain" description="Major facilitator superfamily (MFS) profile" evidence="6">
    <location>
        <begin position="91"/>
        <end position="515"/>
    </location>
</feature>
<dbReference type="GO" id="GO:0016020">
    <property type="term" value="C:membrane"/>
    <property type="evidence" value="ECO:0007669"/>
    <property type="project" value="UniProtKB-SubCell"/>
</dbReference>
<dbReference type="CDD" id="cd17317">
    <property type="entry name" value="MFS_SLC22"/>
    <property type="match status" value="1"/>
</dbReference>
<feature type="transmembrane region" description="Helical" evidence="5">
    <location>
        <begin position="253"/>
        <end position="272"/>
    </location>
</feature>
<dbReference type="Proteomes" id="UP001378592">
    <property type="component" value="Unassembled WGS sequence"/>
</dbReference>
<feature type="transmembrane region" description="Helical" evidence="5">
    <location>
        <begin position="341"/>
        <end position="362"/>
    </location>
</feature>
<evidence type="ECO:0000256" key="1">
    <source>
        <dbReference type="ARBA" id="ARBA00004141"/>
    </source>
</evidence>
<dbReference type="PANTHER" id="PTHR24064">
    <property type="entry name" value="SOLUTE CARRIER FAMILY 22 MEMBER"/>
    <property type="match status" value="1"/>
</dbReference>
<dbReference type="GO" id="GO:0022857">
    <property type="term" value="F:transmembrane transporter activity"/>
    <property type="evidence" value="ECO:0007669"/>
    <property type="project" value="InterPro"/>
</dbReference>
<dbReference type="AlphaFoldDB" id="A0AAN9VY91"/>
<comment type="caution">
    <text evidence="7">The sequence shown here is derived from an EMBL/GenBank/DDBJ whole genome shotgun (WGS) entry which is preliminary data.</text>
</comment>
<feature type="transmembrane region" description="Helical" evidence="5">
    <location>
        <begin position="402"/>
        <end position="421"/>
    </location>
</feature>
<reference evidence="7 8" key="1">
    <citation type="submission" date="2024-03" db="EMBL/GenBank/DDBJ databases">
        <title>The genome assembly and annotation of the cricket Gryllus longicercus Weissman &amp; Gray.</title>
        <authorList>
            <person name="Szrajer S."/>
            <person name="Gray D."/>
            <person name="Ylla G."/>
        </authorList>
    </citation>
    <scope>NUCLEOTIDE SEQUENCE [LARGE SCALE GENOMIC DNA]</scope>
    <source>
        <strain evidence="7">DAG 2021-001</strain>
        <tissue evidence="7">Whole body minus gut</tissue>
    </source>
</reference>
<evidence type="ECO:0000313" key="7">
    <source>
        <dbReference type="EMBL" id="KAK7872618.1"/>
    </source>
</evidence>
<organism evidence="7 8">
    <name type="scientific">Gryllus longicercus</name>
    <dbReference type="NCBI Taxonomy" id="2509291"/>
    <lineage>
        <taxon>Eukaryota</taxon>
        <taxon>Metazoa</taxon>
        <taxon>Ecdysozoa</taxon>
        <taxon>Arthropoda</taxon>
        <taxon>Hexapoda</taxon>
        <taxon>Insecta</taxon>
        <taxon>Pterygota</taxon>
        <taxon>Neoptera</taxon>
        <taxon>Polyneoptera</taxon>
        <taxon>Orthoptera</taxon>
        <taxon>Ensifera</taxon>
        <taxon>Gryllidea</taxon>
        <taxon>Grylloidea</taxon>
        <taxon>Gryllidae</taxon>
        <taxon>Gryllinae</taxon>
        <taxon>Gryllus</taxon>
    </lineage>
</organism>
<dbReference type="Gene3D" id="1.20.1250.20">
    <property type="entry name" value="MFS general substrate transporter like domains"/>
    <property type="match status" value="1"/>
</dbReference>
<protein>
    <recommendedName>
        <fullName evidence="6">Major facilitator superfamily (MFS) profile domain-containing protein</fullName>
    </recommendedName>
</protein>
<sequence>MARDLDDVLEEVGQFGKFQIFNYILISVPMIFVVICSTSFVFTSGDLDYRCRVPECEDNGTEFLPDWVEWAAPKEERGGEMVPSRCHRYVPVTNTSETCWIDGFTNVTERCNDWVYKTSEITIVREWNVTCEENKWKLTVAGMLVYTGVLLSKPFAGYVSDRFGRKTMLLAGLALAGSAGALRGLSQSFLMFQICNILEGIFGGGIYSAAFVMGLELMGPKKRVLGGAIMSSYNAFGEIAMGAIAWGLQSWRLIHAVIYGPAVLFIFYIWLLPESVRWLLAKGKKDKAEKIMLKAAKMNGVPAPTDMFKSLSSLEKLNTEPEPSPLPEKGVMGQAIRSRILMLRLIMLSFTWASISFVFSGLTFNATSLAGNKYVNFMLAGLIEMPGHLLTYFGMDRLGRKGTLAGSLSASSLCCFLFIAVPPDIVWLGIGLYLLGKFAITTSYDVMYMYAAELFPTKLRHSMISACSMLGGIGAIAAPVSPLLNTYFQGLHLILFGGFTLASAIITLFLPETRGVKLPDTVEEAEQLGTRNYANRDYQMEERLE</sequence>
<dbReference type="InterPro" id="IPR005829">
    <property type="entry name" value="Sugar_transporter_CS"/>
</dbReference>
<dbReference type="InterPro" id="IPR020846">
    <property type="entry name" value="MFS_dom"/>
</dbReference>
<gene>
    <name evidence="7" type="ORF">R5R35_001955</name>
</gene>
<dbReference type="InterPro" id="IPR011701">
    <property type="entry name" value="MFS"/>
</dbReference>
<feature type="transmembrane region" description="Helical" evidence="5">
    <location>
        <begin position="490"/>
        <end position="510"/>
    </location>
</feature>
<dbReference type="InterPro" id="IPR036259">
    <property type="entry name" value="MFS_trans_sf"/>
</dbReference>
<evidence type="ECO:0000259" key="6">
    <source>
        <dbReference type="PROSITE" id="PS50850"/>
    </source>
</evidence>
<keyword evidence="4 5" id="KW-0472">Membrane</keyword>
<comment type="subcellular location">
    <subcellularLocation>
        <location evidence="1">Membrane</location>
        <topology evidence="1">Multi-pass membrane protein</topology>
    </subcellularLocation>
</comment>
<keyword evidence="8" id="KW-1185">Reference proteome</keyword>
<feature type="transmembrane region" description="Helical" evidence="5">
    <location>
        <begin position="20"/>
        <end position="42"/>
    </location>
</feature>
<name>A0AAN9VY91_9ORTH</name>
<dbReference type="EMBL" id="JAZDUA010000022">
    <property type="protein sequence ID" value="KAK7872618.1"/>
    <property type="molecule type" value="Genomic_DNA"/>
</dbReference>
<feature type="transmembrane region" description="Helical" evidence="5">
    <location>
        <begin position="224"/>
        <end position="247"/>
    </location>
</feature>
<evidence type="ECO:0000256" key="5">
    <source>
        <dbReference type="SAM" id="Phobius"/>
    </source>
</evidence>
<evidence type="ECO:0000256" key="2">
    <source>
        <dbReference type="ARBA" id="ARBA00022692"/>
    </source>
</evidence>
<feature type="transmembrane region" description="Helical" evidence="5">
    <location>
        <begin position="191"/>
        <end position="212"/>
    </location>
</feature>
<feature type="transmembrane region" description="Helical" evidence="5">
    <location>
        <begin position="374"/>
        <end position="395"/>
    </location>
</feature>
<dbReference type="PROSITE" id="PS00216">
    <property type="entry name" value="SUGAR_TRANSPORT_1"/>
    <property type="match status" value="1"/>
</dbReference>
<dbReference type="PROSITE" id="PS50850">
    <property type="entry name" value="MFS"/>
    <property type="match status" value="1"/>
</dbReference>
<accession>A0AAN9VY91</accession>
<dbReference type="Pfam" id="PF07690">
    <property type="entry name" value="MFS_1"/>
    <property type="match status" value="1"/>
</dbReference>
<proteinExistence type="predicted"/>
<feature type="transmembrane region" description="Helical" evidence="5">
    <location>
        <begin position="427"/>
        <end position="451"/>
    </location>
</feature>
<feature type="transmembrane region" description="Helical" evidence="5">
    <location>
        <begin position="463"/>
        <end position="484"/>
    </location>
</feature>
<evidence type="ECO:0000256" key="3">
    <source>
        <dbReference type="ARBA" id="ARBA00022989"/>
    </source>
</evidence>
<evidence type="ECO:0000313" key="8">
    <source>
        <dbReference type="Proteomes" id="UP001378592"/>
    </source>
</evidence>
<evidence type="ECO:0000256" key="4">
    <source>
        <dbReference type="ARBA" id="ARBA00023136"/>
    </source>
</evidence>
<keyword evidence="2 5" id="KW-0812">Transmembrane</keyword>